<evidence type="ECO:0000313" key="16">
    <source>
        <dbReference type="Proteomes" id="UP001189429"/>
    </source>
</evidence>
<keyword evidence="7" id="KW-0067">ATP-binding</keyword>
<dbReference type="InterPro" id="IPR013760">
    <property type="entry name" value="Topo_IIA-like_dom_sf"/>
</dbReference>
<organism evidence="15 16">
    <name type="scientific">Prorocentrum cordatum</name>
    <dbReference type="NCBI Taxonomy" id="2364126"/>
    <lineage>
        <taxon>Eukaryota</taxon>
        <taxon>Sar</taxon>
        <taxon>Alveolata</taxon>
        <taxon>Dinophyceae</taxon>
        <taxon>Prorocentrales</taxon>
        <taxon>Prorocentraceae</taxon>
        <taxon>Prorocentrum</taxon>
    </lineage>
</organism>
<dbReference type="InterPro" id="IPR002205">
    <property type="entry name" value="Topo_IIA_dom_A"/>
</dbReference>
<evidence type="ECO:0000313" key="15">
    <source>
        <dbReference type="EMBL" id="CAK0829494.1"/>
    </source>
</evidence>
<evidence type="ECO:0000256" key="7">
    <source>
        <dbReference type="ARBA" id="ARBA00022840"/>
    </source>
</evidence>
<dbReference type="CDD" id="cd03365">
    <property type="entry name" value="TOPRIM_TopoIIA"/>
    <property type="match status" value="1"/>
</dbReference>
<dbReference type="Proteomes" id="UP001189429">
    <property type="component" value="Unassembled WGS sequence"/>
</dbReference>
<comment type="caution">
    <text evidence="15">The sequence shown here is derived from an EMBL/GenBank/DDBJ whole genome shotgun (WGS) entry which is preliminary data.</text>
</comment>
<dbReference type="EMBL" id="CAUYUJ010010480">
    <property type="protein sequence ID" value="CAK0829494.1"/>
    <property type="molecule type" value="Genomic_DNA"/>
</dbReference>
<dbReference type="Gene3D" id="3.30.1360.40">
    <property type="match status" value="1"/>
</dbReference>
<protein>
    <recommendedName>
        <fullName evidence="4">DNA topoisomerase (ATP-hydrolyzing)</fullName>
        <ecNumber evidence="4">5.6.2.2</ecNumber>
    </recommendedName>
</protein>
<keyword evidence="9 11" id="KW-0238">DNA-binding</keyword>
<dbReference type="SMART" id="SM00433">
    <property type="entry name" value="TOP2c"/>
    <property type="match status" value="1"/>
</dbReference>
<keyword evidence="8 11" id="KW-0799">Topoisomerase</keyword>
<dbReference type="SUPFAM" id="SSF56719">
    <property type="entry name" value="Type II DNA topoisomerase"/>
    <property type="match status" value="1"/>
</dbReference>
<dbReference type="Gene3D" id="3.40.50.670">
    <property type="match status" value="1"/>
</dbReference>
<keyword evidence="10 11" id="KW-0413">Isomerase</keyword>
<dbReference type="InterPro" id="IPR034157">
    <property type="entry name" value="TOPRIM_TopoII"/>
</dbReference>
<feature type="active site" description="O-(5'-phospho-DNA)-tyrosine intermediate" evidence="11">
    <location>
        <position position="556"/>
    </location>
</feature>
<keyword evidence="5" id="KW-0479">Metal-binding</keyword>
<feature type="domain" description="Toprim" evidence="13">
    <location>
        <begin position="213"/>
        <end position="340"/>
    </location>
</feature>
<feature type="region of interest" description="Disordered" evidence="12">
    <location>
        <begin position="853"/>
        <end position="889"/>
    </location>
</feature>
<feature type="region of interest" description="Disordered" evidence="12">
    <location>
        <begin position="905"/>
        <end position="934"/>
    </location>
</feature>
<evidence type="ECO:0000256" key="3">
    <source>
        <dbReference type="ARBA" id="ARBA00011080"/>
    </source>
</evidence>
<feature type="domain" description="Topo IIA-type catalytic" evidence="14">
    <location>
        <begin position="466"/>
        <end position="949"/>
    </location>
</feature>
<feature type="compositionally biased region" description="Low complexity" evidence="12">
    <location>
        <begin position="862"/>
        <end position="875"/>
    </location>
</feature>
<dbReference type="PANTHER" id="PTHR10169:SF38">
    <property type="entry name" value="DNA TOPOISOMERASE 2"/>
    <property type="match status" value="1"/>
</dbReference>
<proteinExistence type="inferred from homology"/>
<dbReference type="PROSITE" id="PS50880">
    <property type="entry name" value="TOPRIM"/>
    <property type="match status" value="1"/>
</dbReference>
<evidence type="ECO:0000256" key="10">
    <source>
        <dbReference type="ARBA" id="ARBA00023235"/>
    </source>
</evidence>
<evidence type="ECO:0000256" key="8">
    <source>
        <dbReference type="ARBA" id="ARBA00023029"/>
    </source>
</evidence>
<evidence type="ECO:0000259" key="14">
    <source>
        <dbReference type="PROSITE" id="PS52040"/>
    </source>
</evidence>
<dbReference type="InterPro" id="IPR050634">
    <property type="entry name" value="DNA_Topoisomerase_II"/>
</dbReference>
<dbReference type="InterPro" id="IPR006171">
    <property type="entry name" value="TOPRIM_dom"/>
</dbReference>
<evidence type="ECO:0000256" key="6">
    <source>
        <dbReference type="ARBA" id="ARBA00022741"/>
    </source>
</evidence>
<comment type="cofactor">
    <cofactor evidence="2">
        <name>Mg(2+)</name>
        <dbReference type="ChEBI" id="CHEBI:18420"/>
    </cofactor>
</comment>
<dbReference type="InterPro" id="IPR013758">
    <property type="entry name" value="Topo_IIA_A/C_ab"/>
</dbReference>
<comment type="similarity">
    <text evidence="3">Belongs to the type II topoisomerase family.</text>
</comment>
<evidence type="ECO:0000256" key="11">
    <source>
        <dbReference type="PROSITE-ProRule" id="PRU01384"/>
    </source>
</evidence>
<dbReference type="InterPro" id="IPR001241">
    <property type="entry name" value="Topo_IIA"/>
</dbReference>
<dbReference type="SMART" id="SM00434">
    <property type="entry name" value="TOP4c"/>
    <property type="match status" value="1"/>
</dbReference>
<dbReference type="PROSITE" id="PS00177">
    <property type="entry name" value="TOPOISOMERASE_II"/>
    <property type="match status" value="1"/>
</dbReference>
<evidence type="ECO:0000256" key="1">
    <source>
        <dbReference type="ARBA" id="ARBA00000185"/>
    </source>
</evidence>
<feature type="compositionally biased region" description="Low complexity" evidence="12">
    <location>
        <begin position="909"/>
        <end position="920"/>
    </location>
</feature>
<feature type="compositionally biased region" description="Acidic residues" evidence="12">
    <location>
        <begin position="876"/>
        <end position="885"/>
    </location>
</feature>
<evidence type="ECO:0000256" key="2">
    <source>
        <dbReference type="ARBA" id="ARBA00001946"/>
    </source>
</evidence>
<dbReference type="InterPro" id="IPR013759">
    <property type="entry name" value="Topo_IIA_B_C"/>
</dbReference>
<dbReference type="InterPro" id="IPR001154">
    <property type="entry name" value="TopoII_euk"/>
</dbReference>
<evidence type="ECO:0000256" key="5">
    <source>
        <dbReference type="ARBA" id="ARBA00022723"/>
    </source>
</evidence>
<dbReference type="Pfam" id="PF00521">
    <property type="entry name" value="DNA_topoisoIV"/>
    <property type="match status" value="1"/>
</dbReference>
<evidence type="ECO:0000256" key="9">
    <source>
        <dbReference type="ARBA" id="ARBA00023125"/>
    </source>
</evidence>
<gene>
    <name evidence="15" type="ORF">PCOR1329_LOCUS28417</name>
</gene>
<evidence type="ECO:0000256" key="4">
    <source>
        <dbReference type="ARBA" id="ARBA00012895"/>
    </source>
</evidence>
<dbReference type="PROSITE" id="PS52040">
    <property type="entry name" value="TOPO_IIA"/>
    <property type="match status" value="1"/>
</dbReference>
<comment type="catalytic activity">
    <reaction evidence="1 11">
        <text>ATP-dependent breakage, passage and rejoining of double-stranded DNA.</text>
        <dbReference type="EC" id="5.6.2.2"/>
    </reaction>
</comment>
<dbReference type="Gene3D" id="1.10.268.10">
    <property type="entry name" value="Topoisomerase, domain 3"/>
    <property type="match status" value="1"/>
</dbReference>
<dbReference type="InterPro" id="IPR013757">
    <property type="entry name" value="Topo_IIA_A_a_sf"/>
</dbReference>
<dbReference type="InterPro" id="IPR018522">
    <property type="entry name" value="TopoIIA_CS"/>
</dbReference>
<dbReference type="EC" id="5.6.2.2" evidence="4"/>
<keyword evidence="16" id="KW-1185">Reference proteome</keyword>
<dbReference type="InterPro" id="IPR031660">
    <property type="entry name" value="TOPRIM_C"/>
</dbReference>
<evidence type="ECO:0000259" key="13">
    <source>
        <dbReference type="PROSITE" id="PS50880"/>
    </source>
</evidence>
<reference evidence="15" key="1">
    <citation type="submission" date="2023-10" db="EMBL/GenBank/DDBJ databases">
        <authorList>
            <person name="Chen Y."/>
            <person name="Shah S."/>
            <person name="Dougan E. K."/>
            <person name="Thang M."/>
            <person name="Chan C."/>
        </authorList>
    </citation>
    <scope>NUCLEOTIDE SEQUENCE [LARGE SCALE GENOMIC DNA]</scope>
</reference>
<keyword evidence="6" id="KW-0547">Nucleotide-binding</keyword>
<evidence type="ECO:0000256" key="12">
    <source>
        <dbReference type="SAM" id="MobiDB-lite"/>
    </source>
</evidence>
<dbReference type="CDD" id="cd00187">
    <property type="entry name" value="TOP4c"/>
    <property type="match status" value="1"/>
</dbReference>
<name>A0ABN9SBX6_9DINO</name>
<dbReference type="Pfam" id="PF16898">
    <property type="entry name" value="TOPRIM_C"/>
    <property type="match status" value="1"/>
</dbReference>
<sequence length="949" mass="107190">MMKRVYDIAGSTNKRVKVVLNGKTLPVRCFQDYVGMYLNQGGGDFKHEPVYERCSDRWERRRELDGRFVPAGELCEFDQHNQDPPRGPPWTSLRLRPAAPSRGGSCNFSCTAGSIFAVEGRRMPSNAMCCSVLQETLTTKQSKFGSTCELSEAMMKKVMKSGVVEMILDWVRAKQKVDMSRQLRGVTKNTTRVMGIPKLEDANDAGGRNSADCTLILTEGDSAKSLAVAGLSVIGRDKYGVFPLKGKVLNVRDANFKQVTGNTEIQNLLKIVGLDLKRQYDSVHGLRYGSIMVMTDQDHDGSHIKGLLINLIHFWWPSLAKMDGFLKQFITPIVKVWKDGKKDGERREETSFFTMDEYEKWKQQTGNARAWKSKYYKGLGTSTMKEAKEYFRDIEQHEKRFRWIGDRDGESIDLAFNKKRADDRKNWINAYEDGTNVDHSKSVVGYSDFIHKELVQFAKYDVSRSVPSVVDGFKPSQRKVIFCAFKKKLRNDIKVAQFVGYISEQSAYHHGEASLENTIVNLAQTFVGSNNANLLVPSGQFGTRLQGGKDHAAARYIYTRLHGATRSFFHPDDDHVLDYLNEEGLSIEPKWYCPVLPTVLMNGADGIGVGWSTFIPNHNPRDLIRNLRRMLRGMPMEEMHPWYKGFTGQILPSQKESGKYEVTGVAHKLSDTTVEVTELPVKTWTQSYKEFLEELMPQDGKKPSDDDDAGGHTIEEFREHHTESTVHFVLTLTPAKMREAEKAGFEKTFKLKTSIATSNMVLFDAGGKISKYSSALDILKEFCQVRHQMYLRRKGYLEARLTREKEILSNKARFILMVVKGELELRKKKKQDLLRELRQLGFTPMSQLDAIMKGKGGAGQSDAPPADGTARAAGAADDEPADDGERDEKKSEYDYLLGIRRRKQTMFASSGSKNGSPSGGARTRKAHSREGVEEGKTAKRLCLFCSFLF</sequence>
<dbReference type="Gene3D" id="3.30.1490.30">
    <property type="match status" value="1"/>
</dbReference>
<dbReference type="Pfam" id="PF01751">
    <property type="entry name" value="Toprim"/>
    <property type="match status" value="1"/>
</dbReference>
<dbReference type="Gene3D" id="3.90.199.10">
    <property type="entry name" value="Topoisomerase II, domain 5"/>
    <property type="match status" value="1"/>
</dbReference>
<dbReference type="PANTHER" id="PTHR10169">
    <property type="entry name" value="DNA TOPOISOMERASE/GYRASE"/>
    <property type="match status" value="1"/>
</dbReference>
<dbReference type="PRINTS" id="PR01158">
    <property type="entry name" value="TOPISMRASEII"/>
</dbReference>
<accession>A0ABN9SBX6</accession>